<feature type="transmembrane region" description="Helical" evidence="1">
    <location>
        <begin position="55"/>
        <end position="73"/>
    </location>
</feature>
<name>A0A9E8LQD5_9NEOP</name>
<dbReference type="RefSeq" id="YP_010586414.1">
    <property type="nucleotide sequence ID" value="NC_069273.1"/>
</dbReference>
<feature type="transmembrane region" description="Helical" evidence="1">
    <location>
        <begin position="85"/>
        <end position="102"/>
    </location>
</feature>
<accession>A0A9E8LQD5</accession>
<dbReference type="AlphaFoldDB" id="A0A9E8LQD5"/>
<keyword evidence="1" id="KW-0472">Membrane</keyword>
<evidence type="ECO:0000313" key="2">
    <source>
        <dbReference type="EMBL" id="UZZ44202.1"/>
    </source>
</evidence>
<feature type="transmembrane region" description="Helical" evidence="1">
    <location>
        <begin position="12"/>
        <end position="35"/>
    </location>
</feature>
<evidence type="ECO:0000256" key="1">
    <source>
        <dbReference type="SAM" id="Phobius"/>
    </source>
</evidence>
<keyword evidence="1" id="KW-0812">Transmembrane</keyword>
<proteinExistence type="predicted"/>
<keyword evidence="2" id="KW-0496">Mitochondrion</keyword>
<gene>
    <name evidence="2" type="primary">ND6</name>
</gene>
<dbReference type="EMBL" id="OL678036">
    <property type="protein sequence ID" value="UZZ44202.1"/>
    <property type="molecule type" value="Genomic_DNA"/>
</dbReference>
<feature type="transmembrane region" description="Helical" evidence="1">
    <location>
        <begin position="134"/>
        <end position="157"/>
    </location>
</feature>
<protein>
    <submittedName>
        <fullName evidence="2">NADH dehydrogenase subunit 6</fullName>
    </submittedName>
</protein>
<sequence>MFNIKIMMIMNMLISNSILFMMVSNPINMSLIIIIQTINSCMMMNNLMNYPWFPYITFIVIIGGLMIMFMYMCMLSWNSKMKIKLSIIIMMMSIFIMNNYMMMMNKFMNYNYISMFKFNNNIILNKFKLNMIKFYIKNSTMIILIMINLLLLTLIIINKMNKKSNKPLRMFLN</sequence>
<organism evidence="2">
    <name type="scientific">Nyctiophylax orbicularis</name>
    <dbReference type="NCBI Taxonomy" id="2904907"/>
    <lineage>
        <taxon>Eukaryota</taxon>
        <taxon>Metazoa</taxon>
        <taxon>Ecdysozoa</taxon>
        <taxon>Arthropoda</taxon>
        <taxon>Hexapoda</taxon>
        <taxon>Insecta</taxon>
        <taxon>Pterygota</taxon>
        <taxon>Neoptera</taxon>
        <taxon>Endopterygota</taxon>
        <taxon>Trichoptera</taxon>
        <taxon>Annulipalpia</taxon>
        <taxon>Psychomyioidea</taxon>
        <taxon>Polycentropodidae</taxon>
        <taxon>Polycentropodinae</taxon>
        <taxon>Nyctiophylax</taxon>
    </lineage>
</organism>
<geneLocation type="mitochondrion" evidence="2"/>
<reference evidence="2" key="2">
    <citation type="journal article" date="2022" name="Syst. Entomol.">
        <title>Massive gene rearrangements of mitochondrial genomes and implications for the phylogeny of Trichoptera (Insecta).</title>
        <authorList>
            <person name="Ge X."/>
            <person name="Peng L."/>
            <person name="Vogler A.P."/>
            <person name="Morse J.C."/>
            <person name="Yang L."/>
            <person name="Sun C."/>
            <person name="Wang B."/>
        </authorList>
    </citation>
    <scope>NUCLEOTIDE SEQUENCE</scope>
</reference>
<dbReference type="CTD" id="4541"/>
<reference evidence="2" key="1">
    <citation type="submission" date="2021-11" db="EMBL/GenBank/DDBJ databases">
        <authorList>
            <person name="Ge X.-Y."/>
            <person name="Peng L."/>
            <person name="Sun C.-H."/>
            <person name="Wang B.-X."/>
        </authorList>
    </citation>
    <scope>NUCLEOTIDE SEQUENCE</scope>
</reference>
<keyword evidence="1" id="KW-1133">Transmembrane helix</keyword>
<dbReference type="GeneID" id="77426180"/>